<sequence length="346" mass="39318">MMEWKEENLENILKFYNGKAIKDMDNGNYPVYGSNGIIGYSNGFKYENALIIGRVGAYCGSLRYEKKKFWATDNTIVATTKDGYYQQFMFYVLHSFPLNDLAGGSAQPLLNQTILSRIKLKIPPLPIQRKIAAVLSAYDDLIDNNTRRIAILERMAEEIYREWFVRMRFPGHERVKFQKGVPEGWEVVSLGELANITMGQSPSSEFYNQTGEGLPFNQGVGTYGQRFPTREIFCSVSGRIAKKGDILFSVRAPVGRLNIADCKMIIGRGLSAISHREHYNSYLFYALKTAFSDEDIIGNGAIFNAVSKKELLNFKMNQPAYNLDGIFDKLIAPMDRRVELLTHFTQ</sequence>
<dbReference type="InterPro" id="IPR052021">
    <property type="entry name" value="Type-I_RS_S_subunit"/>
</dbReference>
<name>A0A081BUS9_VECG1</name>
<protein>
    <submittedName>
        <fullName evidence="5">Restriction modification system DNA specificity domain protein</fullName>
    </submittedName>
</protein>
<dbReference type="Pfam" id="PF01420">
    <property type="entry name" value="Methylase_S"/>
    <property type="match status" value="2"/>
</dbReference>
<organism evidence="5 6">
    <name type="scientific">Vecturithrix granuli</name>
    <dbReference type="NCBI Taxonomy" id="1499967"/>
    <lineage>
        <taxon>Bacteria</taxon>
        <taxon>Candidatus Moduliflexota</taxon>
        <taxon>Candidatus Vecturitrichia</taxon>
        <taxon>Candidatus Vecturitrichales</taxon>
        <taxon>Candidatus Vecturitrichaceae</taxon>
        <taxon>Candidatus Vecturithrix</taxon>
    </lineage>
</organism>
<keyword evidence="2" id="KW-0680">Restriction system</keyword>
<evidence type="ECO:0000256" key="3">
    <source>
        <dbReference type="ARBA" id="ARBA00023125"/>
    </source>
</evidence>
<comment type="similarity">
    <text evidence="1">Belongs to the type-I restriction system S methylase family.</text>
</comment>
<dbReference type="eggNOG" id="COG0732">
    <property type="taxonomic scope" value="Bacteria"/>
</dbReference>
<feature type="domain" description="Type I restriction modification DNA specificity" evidence="4">
    <location>
        <begin position="3"/>
        <end position="153"/>
    </location>
</feature>
<dbReference type="Proteomes" id="UP000030661">
    <property type="component" value="Unassembled WGS sequence"/>
</dbReference>
<dbReference type="InterPro" id="IPR044946">
    <property type="entry name" value="Restrct_endonuc_typeI_TRD_sf"/>
</dbReference>
<dbReference type="STRING" id="1499967.U27_03046"/>
<dbReference type="PANTHER" id="PTHR30408">
    <property type="entry name" value="TYPE-1 RESTRICTION ENZYME ECOKI SPECIFICITY PROTEIN"/>
    <property type="match status" value="1"/>
</dbReference>
<evidence type="ECO:0000313" key="5">
    <source>
        <dbReference type="EMBL" id="GAK56084.1"/>
    </source>
</evidence>
<dbReference type="AlphaFoldDB" id="A0A081BUS9"/>
<reference evidence="5 6" key="1">
    <citation type="journal article" date="2015" name="PeerJ">
        <title>First genomic representation of candidate bacterial phylum KSB3 points to enhanced environmental sensing as a trigger of wastewater bulking.</title>
        <authorList>
            <person name="Sekiguchi Y."/>
            <person name="Ohashi A."/>
            <person name="Parks D.H."/>
            <person name="Yamauchi T."/>
            <person name="Tyson G.W."/>
            <person name="Hugenholtz P."/>
        </authorList>
    </citation>
    <scope>NUCLEOTIDE SEQUENCE [LARGE SCALE GENOMIC DNA]</scope>
</reference>
<evidence type="ECO:0000256" key="2">
    <source>
        <dbReference type="ARBA" id="ARBA00022747"/>
    </source>
</evidence>
<accession>A0A081BUS9</accession>
<dbReference type="SUPFAM" id="SSF116734">
    <property type="entry name" value="DNA methylase specificity domain"/>
    <property type="match status" value="2"/>
</dbReference>
<keyword evidence="3" id="KW-0238">DNA-binding</keyword>
<dbReference type="GO" id="GO:0009307">
    <property type="term" value="P:DNA restriction-modification system"/>
    <property type="evidence" value="ECO:0007669"/>
    <property type="project" value="UniProtKB-KW"/>
</dbReference>
<dbReference type="EMBL" id="DF820464">
    <property type="protein sequence ID" value="GAK56084.1"/>
    <property type="molecule type" value="Genomic_DNA"/>
</dbReference>
<dbReference type="Gene3D" id="3.90.220.20">
    <property type="entry name" value="DNA methylase specificity domains"/>
    <property type="match status" value="2"/>
</dbReference>
<evidence type="ECO:0000259" key="4">
    <source>
        <dbReference type="Pfam" id="PF01420"/>
    </source>
</evidence>
<dbReference type="PANTHER" id="PTHR30408:SF12">
    <property type="entry name" value="TYPE I RESTRICTION ENZYME MJAVIII SPECIFICITY SUBUNIT"/>
    <property type="match status" value="1"/>
</dbReference>
<dbReference type="CDD" id="cd17266">
    <property type="entry name" value="RMtype1_S_Sau1132ORF3780P-TRD2-CR2_like"/>
    <property type="match status" value="1"/>
</dbReference>
<feature type="domain" description="Type I restriction modification DNA specificity" evidence="4">
    <location>
        <begin position="182"/>
        <end position="320"/>
    </location>
</feature>
<evidence type="ECO:0000256" key="1">
    <source>
        <dbReference type="ARBA" id="ARBA00010923"/>
    </source>
</evidence>
<dbReference type="HOGENOM" id="CLU_021095_2_2_0"/>
<dbReference type="InterPro" id="IPR000055">
    <property type="entry name" value="Restrct_endonuc_typeI_TRD"/>
</dbReference>
<proteinExistence type="inferred from homology"/>
<keyword evidence="6" id="KW-1185">Reference proteome</keyword>
<gene>
    <name evidence="5" type="ORF">U27_03046</name>
</gene>
<evidence type="ECO:0000313" key="6">
    <source>
        <dbReference type="Proteomes" id="UP000030661"/>
    </source>
</evidence>
<dbReference type="GO" id="GO:0003677">
    <property type="term" value="F:DNA binding"/>
    <property type="evidence" value="ECO:0007669"/>
    <property type="project" value="UniProtKB-KW"/>
</dbReference>